<dbReference type="RefSeq" id="WP_168923239.1">
    <property type="nucleotide sequence ID" value="NZ_CP051461.1"/>
</dbReference>
<dbReference type="InterPro" id="IPR014440">
    <property type="entry name" value="HCCAis_GSTk"/>
</dbReference>
<dbReference type="PIRSF" id="PIRSF006386">
    <property type="entry name" value="HCCAis_GSTk"/>
    <property type="match status" value="1"/>
</dbReference>
<keyword evidence="5" id="KW-1185">Reference proteome</keyword>
<feature type="domain" description="DSBA-like thioredoxin" evidence="3">
    <location>
        <begin position="10"/>
        <end position="196"/>
    </location>
</feature>
<feature type="active site" description="Nucleophile" evidence="2">
    <location>
        <position position="18"/>
    </location>
</feature>
<dbReference type="InterPro" id="IPR044087">
    <property type="entry name" value="NahD-like"/>
</dbReference>
<organism evidence="4 5">
    <name type="scientific">Polaromonas vacuolata</name>
    <dbReference type="NCBI Taxonomy" id="37448"/>
    <lineage>
        <taxon>Bacteria</taxon>
        <taxon>Pseudomonadati</taxon>
        <taxon>Pseudomonadota</taxon>
        <taxon>Betaproteobacteria</taxon>
        <taxon>Burkholderiales</taxon>
        <taxon>Comamonadaceae</taxon>
        <taxon>Polaromonas</taxon>
    </lineage>
</organism>
<evidence type="ECO:0000313" key="5">
    <source>
        <dbReference type="Proteomes" id="UP000502041"/>
    </source>
</evidence>
<accession>A0A6H2HD21</accession>
<name>A0A6H2HD21_9BURK</name>
<reference evidence="4 5" key="1">
    <citation type="submission" date="2020-04" db="EMBL/GenBank/DDBJ databases">
        <title>Complete genome of a Psychrophilic, Marine, Gas Vacuolate Bacterium Polaromonas vacuolata KCTC 22033T.</title>
        <authorList>
            <person name="Hwang K."/>
            <person name="Kim K.M."/>
        </authorList>
    </citation>
    <scope>NUCLEOTIDE SEQUENCE [LARGE SCALE GENOMIC DNA]</scope>
    <source>
        <strain evidence="4 5">KCTC 22033</strain>
    </source>
</reference>
<comment type="similarity">
    <text evidence="1">Belongs to the GST superfamily. NadH family.</text>
</comment>
<dbReference type="PANTHER" id="PTHR42943">
    <property type="entry name" value="GLUTATHIONE S-TRANSFERASE KAPPA"/>
    <property type="match status" value="1"/>
</dbReference>
<dbReference type="GO" id="GO:0018845">
    <property type="term" value="F:2-hydroxychromene-2-carboxylate isomerase activity"/>
    <property type="evidence" value="ECO:0007669"/>
    <property type="project" value="UniProtKB-UniRule"/>
</dbReference>
<dbReference type="KEGG" id="pvac:HC248_03103"/>
<dbReference type="InterPro" id="IPR001853">
    <property type="entry name" value="DSBA-like_thioredoxin_dom"/>
</dbReference>
<evidence type="ECO:0000313" key="4">
    <source>
        <dbReference type="EMBL" id="QJC57772.1"/>
    </source>
</evidence>
<gene>
    <name evidence="4" type="primary">nahD_3</name>
    <name evidence="4" type="ORF">HC248_03103</name>
</gene>
<dbReference type="CDD" id="cd03022">
    <property type="entry name" value="DsbA_HCCA_Iso"/>
    <property type="match status" value="1"/>
</dbReference>
<dbReference type="GO" id="GO:0004364">
    <property type="term" value="F:glutathione transferase activity"/>
    <property type="evidence" value="ECO:0007669"/>
    <property type="project" value="TreeGrafter"/>
</dbReference>
<sequence length="222" mass="25311">MHPSKALKHITFYFDFISPYAYLAFEQLPKALLGLSCEVHYKPVLFAAMLKHYGQLGPAEIAPKRDWTYRQVSWLAHTHNIALDMPSTHPFNPLPLLRLALAASPADSDGCCNRYVAETIFRHVWQGGLEAFDPQRLQALSAQFERSDLRHEDAKIELKKNTQEAIDKGVFGVPAICVDDKLFWGLDALPMLRECLQNKDWFEGQEWEKSVQVGKGVKRTQT</sequence>
<protein>
    <recommendedName>
        <fullName evidence="1">2-hydroxychromene-2-carboxylate isomerase</fullName>
        <ecNumber evidence="1">5.99.1.4</ecNumber>
    </recommendedName>
</protein>
<dbReference type="Pfam" id="PF01323">
    <property type="entry name" value="DSBA"/>
    <property type="match status" value="1"/>
</dbReference>
<dbReference type="GO" id="GO:0004602">
    <property type="term" value="F:glutathione peroxidase activity"/>
    <property type="evidence" value="ECO:0007669"/>
    <property type="project" value="TreeGrafter"/>
</dbReference>
<dbReference type="InterPro" id="IPR036249">
    <property type="entry name" value="Thioredoxin-like_sf"/>
</dbReference>
<dbReference type="SUPFAM" id="SSF52833">
    <property type="entry name" value="Thioredoxin-like"/>
    <property type="match status" value="1"/>
</dbReference>
<keyword evidence="1 4" id="KW-0413">Isomerase</keyword>
<dbReference type="AlphaFoldDB" id="A0A6H2HD21"/>
<dbReference type="InterPro" id="IPR051924">
    <property type="entry name" value="GST_Kappa/NadH"/>
</dbReference>
<dbReference type="GO" id="GO:1901170">
    <property type="term" value="P:naphthalene catabolic process"/>
    <property type="evidence" value="ECO:0007669"/>
    <property type="project" value="InterPro"/>
</dbReference>
<proteinExistence type="inferred from homology"/>
<dbReference type="Proteomes" id="UP000502041">
    <property type="component" value="Chromosome"/>
</dbReference>
<evidence type="ECO:0000256" key="2">
    <source>
        <dbReference type="PIRSR" id="PIRSR006386-1"/>
    </source>
</evidence>
<dbReference type="PANTHER" id="PTHR42943:SF2">
    <property type="entry name" value="GLUTATHIONE S-TRANSFERASE KAPPA 1"/>
    <property type="match status" value="1"/>
</dbReference>
<evidence type="ECO:0000256" key="1">
    <source>
        <dbReference type="PIRNR" id="PIRNR006386"/>
    </source>
</evidence>
<dbReference type="EMBL" id="CP051461">
    <property type="protein sequence ID" value="QJC57772.1"/>
    <property type="molecule type" value="Genomic_DNA"/>
</dbReference>
<evidence type="ECO:0000259" key="3">
    <source>
        <dbReference type="Pfam" id="PF01323"/>
    </source>
</evidence>
<comment type="catalytic activity">
    <reaction evidence="1">
        <text>2-hydroxychromene-2-carboxylate = (3E)-4-(2-hydroxyphenyl)-2-oxobut-3-enoate</text>
        <dbReference type="Rhea" id="RHEA:27401"/>
        <dbReference type="ChEBI" id="CHEBI:59350"/>
        <dbReference type="ChEBI" id="CHEBI:59353"/>
        <dbReference type="EC" id="5.99.1.4"/>
    </reaction>
</comment>
<dbReference type="GO" id="GO:0006749">
    <property type="term" value="P:glutathione metabolic process"/>
    <property type="evidence" value="ECO:0007669"/>
    <property type="project" value="TreeGrafter"/>
</dbReference>
<dbReference type="EC" id="5.99.1.4" evidence="1"/>
<dbReference type="Gene3D" id="3.40.30.10">
    <property type="entry name" value="Glutaredoxin"/>
    <property type="match status" value="1"/>
</dbReference>